<dbReference type="AlphaFoldDB" id="A0A4R6TW37"/>
<dbReference type="GO" id="GO:0042803">
    <property type="term" value="F:protein homodimerization activity"/>
    <property type="evidence" value="ECO:0007669"/>
    <property type="project" value="InterPro"/>
</dbReference>
<dbReference type="Pfam" id="PF01025">
    <property type="entry name" value="GrpE"/>
    <property type="match status" value="1"/>
</dbReference>
<evidence type="ECO:0000256" key="7">
    <source>
        <dbReference type="ARBA" id="ARBA00053401"/>
    </source>
</evidence>
<dbReference type="Gene3D" id="2.30.22.10">
    <property type="entry name" value="Head domain of nucleotide exchange factor GrpE"/>
    <property type="match status" value="1"/>
</dbReference>
<evidence type="ECO:0000256" key="14">
    <source>
        <dbReference type="SAM" id="MobiDB-lite"/>
    </source>
</evidence>
<evidence type="ECO:0000256" key="2">
    <source>
        <dbReference type="ARBA" id="ARBA00009054"/>
    </source>
</evidence>
<keyword evidence="4 10" id="KW-0963">Cytoplasm</keyword>
<dbReference type="GO" id="GO:0005737">
    <property type="term" value="C:cytoplasm"/>
    <property type="evidence" value="ECO:0007669"/>
    <property type="project" value="UniProtKB-SubCell"/>
</dbReference>
<feature type="compositionally biased region" description="Basic and acidic residues" evidence="14">
    <location>
        <begin position="1"/>
        <end position="12"/>
    </location>
</feature>
<feature type="compositionally biased region" description="Basic and acidic residues" evidence="14">
    <location>
        <begin position="21"/>
        <end position="30"/>
    </location>
</feature>
<evidence type="ECO:0000256" key="8">
    <source>
        <dbReference type="ARBA" id="ARBA00072274"/>
    </source>
</evidence>
<dbReference type="GO" id="GO:0006457">
    <property type="term" value="P:protein folding"/>
    <property type="evidence" value="ECO:0007669"/>
    <property type="project" value="InterPro"/>
</dbReference>
<evidence type="ECO:0000256" key="6">
    <source>
        <dbReference type="ARBA" id="ARBA00023186"/>
    </source>
</evidence>
<accession>A0A4R6TW37</accession>
<dbReference type="SUPFAM" id="SSF58014">
    <property type="entry name" value="Coiled-coil domain of nucleotide exchange factor GrpE"/>
    <property type="match status" value="1"/>
</dbReference>
<evidence type="ECO:0000256" key="11">
    <source>
        <dbReference type="RuleBase" id="RU000639"/>
    </source>
</evidence>
<evidence type="ECO:0000256" key="13">
    <source>
        <dbReference type="SAM" id="Coils"/>
    </source>
</evidence>
<dbReference type="OrthoDB" id="9812586at2"/>
<comment type="caution">
    <text evidence="15">The sequence shown here is derived from an EMBL/GenBank/DDBJ whole genome shotgun (WGS) entry which is preliminary data.</text>
</comment>
<name>A0A4R6TW37_9BACI</name>
<dbReference type="HAMAP" id="MF_01151">
    <property type="entry name" value="GrpE"/>
    <property type="match status" value="1"/>
</dbReference>
<evidence type="ECO:0000256" key="9">
    <source>
        <dbReference type="ARBA" id="ARBA00076414"/>
    </source>
</evidence>
<comment type="subunit">
    <text evidence="3 10">Homodimer.</text>
</comment>
<feature type="compositionally biased region" description="Acidic residues" evidence="14">
    <location>
        <begin position="31"/>
        <end position="40"/>
    </location>
</feature>
<dbReference type="InterPro" id="IPR009012">
    <property type="entry name" value="GrpE_head"/>
</dbReference>
<evidence type="ECO:0000256" key="5">
    <source>
        <dbReference type="ARBA" id="ARBA00023016"/>
    </source>
</evidence>
<keyword evidence="6 10" id="KW-0143">Chaperone</keyword>
<protein>
    <recommendedName>
        <fullName evidence="8 10">Protein GrpE</fullName>
    </recommendedName>
    <alternativeName>
        <fullName evidence="9 10">HSP-70 cofactor</fullName>
    </alternativeName>
</protein>
<dbReference type="SUPFAM" id="SSF51064">
    <property type="entry name" value="Head domain of nucleotide exchange factor GrpE"/>
    <property type="match status" value="1"/>
</dbReference>
<reference evidence="15 16" key="1">
    <citation type="submission" date="2019-03" db="EMBL/GenBank/DDBJ databases">
        <title>Genomic Encyclopedia of Type Strains, Phase IV (KMG-IV): sequencing the most valuable type-strain genomes for metagenomic binning, comparative biology and taxonomic classification.</title>
        <authorList>
            <person name="Goeker M."/>
        </authorList>
    </citation>
    <scope>NUCLEOTIDE SEQUENCE [LARGE SCALE GENOMIC DNA]</scope>
    <source>
        <strain evidence="15 16">DSM 28697</strain>
    </source>
</reference>
<comment type="similarity">
    <text evidence="2 10 12">Belongs to the GrpE family.</text>
</comment>
<dbReference type="PANTHER" id="PTHR21237:SF23">
    <property type="entry name" value="GRPE PROTEIN HOMOLOG, MITOCHONDRIAL"/>
    <property type="match status" value="1"/>
</dbReference>
<evidence type="ECO:0000256" key="10">
    <source>
        <dbReference type="HAMAP-Rule" id="MF_01151"/>
    </source>
</evidence>
<dbReference type="RefSeq" id="WP_133581091.1">
    <property type="nucleotide sequence ID" value="NZ_SNYJ01000011.1"/>
</dbReference>
<dbReference type="PRINTS" id="PR00773">
    <property type="entry name" value="GRPEPROTEIN"/>
</dbReference>
<dbReference type="PROSITE" id="PS01071">
    <property type="entry name" value="GRPE"/>
    <property type="match status" value="1"/>
</dbReference>
<keyword evidence="5 10" id="KW-0346">Stress response</keyword>
<evidence type="ECO:0000256" key="4">
    <source>
        <dbReference type="ARBA" id="ARBA00022490"/>
    </source>
</evidence>
<dbReference type="PANTHER" id="PTHR21237">
    <property type="entry name" value="GRPE PROTEIN"/>
    <property type="match status" value="1"/>
</dbReference>
<proteinExistence type="inferred from homology"/>
<comment type="function">
    <text evidence="7 10 11">Participates actively in the response to hyperosmotic and heat shock by preventing the aggregation of stress-denatured proteins, in association with DnaK and GrpE. It is the nucleotide exchange factor for DnaK and may function as a thermosensor. Unfolded proteins bind initially to DnaJ; upon interaction with the DnaJ-bound protein, DnaK hydrolyzes its bound ATP, resulting in the formation of a stable complex. GrpE releases ADP from DnaK; ATP binding to DnaK triggers the release of the substrate protein, thus completing the reaction cycle. Several rounds of ATP-dependent interactions between DnaJ, DnaK and GrpE are required for fully efficient folding.</text>
</comment>
<dbReference type="GO" id="GO:0051082">
    <property type="term" value="F:unfolded protein binding"/>
    <property type="evidence" value="ECO:0007669"/>
    <property type="project" value="TreeGrafter"/>
</dbReference>
<comment type="subcellular location">
    <subcellularLocation>
        <location evidence="1 10">Cytoplasm</location>
    </subcellularLocation>
</comment>
<dbReference type="Proteomes" id="UP000295632">
    <property type="component" value="Unassembled WGS sequence"/>
</dbReference>
<dbReference type="Gene3D" id="3.90.20.20">
    <property type="match status" value="1"/>
</dbReference>
<organism evidence="15 16">
    <name type="scientific">Aureibacillus halotolerans</name>
    <dbReference type="NCBI Taxonomy" id="1508390"/>
    <lineage>
        <taxon>Bacteria</taxon>
        <taxon>Bacillati</taxon>
        <taxon>Bacillota</taxon>
        <taxon>Bacilli</taxon>
        <taxon>Bacillales</taxon>
        <taxon>Bacillaceae</taxon>
        <taxon>Aureibacillus</taxon>
    </lineage>
</organism>
<gene>
    <name evidence="10" type="primary">grpE</name>
    <name evidence="15" type="ORF">EV213_111129</name>
</gene>
<feature type="region of interest" description="Disordered" evidence="14">
    <location>
        <begin position="1"/>
        <end position="40"/>
    </location>
</feature>
<dbReference type="InterPro" id="IPR000740">
    <property type="entry name" value="GrpE"/>
</dbReference>
<feature type="coiled-coil region" evidence="13">
    <location>
        <begin position="46"/>
        <end position="80"/>
    </location>
</feature>
<evidence type="ECO:0000313" key="15">
    <source>
        <dbReference type="EMBL" id="TDQ38048.1"/>
    </source>
</evidence>
<evidence type="ECO:0000256" key="3">
    <source>
        <dbReference type="ARBA" id="ARBA00011738"/>
    </source>
</evidence>
<dbReference type="InterPro" id="IPR013805">
    <property type="entry name" value="GrpE_CC"/>
</dbReference>
<evidence type="ECO:0000256" key="1">
    <source>
        <dbReference type="ARBA" id="ARBA00004496"/>
    </source>
</evidence>
<dbReference type="FunFam" id="2.30.22.10:FF:000001">
    <property type="entry name" value="Protein GrpE"/>
    <property type="match status" value="1"/>
</dbReference>
<keyword evidence="16" id="KW-1185">Reference proteome</keyword>
<evidence type="ECO:0000256" key="12">
    <source>
        <dbReference type="RuleBase" id="RU004478"/>
    </source>
</evidence>
<dbReference type="GO" id="GO:0051087">
    <property type="term" value="F:protein-folding chaperone binding"/>
    <property type="evidence" value="ECO:0007669"/>
    <property type="project" value="InterPro"/>
</dbReference>
<evidence type="ECO:0000313" key="16">
    <source>
        <dbReference type="Proteomes" id="UP000295632"/>
    </source>
</evidence>
<dbReference type="GO" id="GO:0000774">
    <property type="term" value="F:adenyl-nucleotide exchange factor activity"/>
    <property type="evidence" value="ECO:0007669"/>
    <property type="project" value="InterPro"/>
</dbReference>
<keyword evidence="13" id="KW-0175">Coiled coil</keyword>
<dbReference type="EMBL" id="SNYJ01000011">
    <property type="protein sequence ID" value="TDQ38048.1"/>
    <property type="molecule type" value="Genomic_DNA"/>
</dbReference>
<dbReference type="NCBIfam" id="NF010738">
    <property type="entry name" value="PRK14140.1"/>
    <property type="match status" value="1"/>
</dbReference>
<dbReference type="CDD" id="cd00446">
    <property type="entry name" value="GrpE"/>
    <property type="match status" value="1"/>
</dbReference>
<sequence length="198" mass="22338">MEQKQSNKHEENVTEDTAEAPEEKDTTLEDRGDEGEQDVDVEILEADESSAEVAALQEKLQEAEQRLLRVQADYDNHRRRERNETAAREKYRAQGIVTELLPALDNFERALAVDAESADVTTVLKGVEMVHQQIKQALEKEGVTVIAAVGESFDPTFHQAVMQVSEEGVPSNQVVEEFQKGYMLKDRVLRPSMVKVNE</sequence>